<evidence type="ECO:0000313" key="3">
    <source>
        <dbReference type="Proteomes" id="UP000807025"/>
    </source>
</evidence>
<dbReference type="OrthoDB" id="2980832at2759"/>
<dbReference type="Proteomes" id="UP000807025">
    <property type="component" value="Unassembled WGS sequence"/>
</dbReference>
<name>A0A9P5ZQF9_PLEER</name>
<comment type="caution">
    <text evidence="2">The sequence shown here is derived from an EMBL/GenBank/DDBJ whole genome shotgun (WGS) entry which is preliminary data.</text>
</comment>
<feature type="region of interest" description="Disordered" evidence="1">
    <location>
        <begin position="449"/>
        <end position="561"/>
    </location>
</feature>
<organism evidence="2 3">
    <name type="scientific">Pleurotus eryngii</name>
    <name type="common">Boletus of the steppes</name>
    <dbReference type="NCBI Taxonomy" id="5323"/>
    <lineage>
        <taxon>Eukaryota</taxon>
        <taxon>Fungi</taxon>
        <taxon>Dikarya</taxon>
        <taxon>Basidiomycota</taxon>
        <taxon>Agaricomycotina</taxon>
        <taxon>Agaricomycetes</taxon>
        <taxon>Agaricomycetidae</taxon>
        <taxon>Agaricales</taxon>
        <taxon>Pleurotineae</taxon>
        <taxon>Pleurotaceae</taxon>
        <taxon>Pleurotus</taxon>
    </lineage>
</organism>
<sequence length="561" mass="59224">MNTYWAENYASKIRKEFQQYWKTAKLTAPPDSRMTMCADYVKARYDDETEEYRCALEKRADAEYKQALDEYHNRDTLDGTAEAYANAWREADNFLHVFVDAITKNAHSNNAGAMTSLIWPEFDKAGFKAMQDSIVHFGEAVFSPEECKRCIPKSSLDLDRMSTASPDLDNPTSGPTVLPDVNGNHYPPPDDPMNLIADDDTLQKPNDAMNFEMPIASRHPQGEFTALLANDWDWGNTLNWCATTSQQPPLWSNTAPYSPPIFVNGPGVPTMPPMPIFVNGPDNSGGVSALAASTAVSNPQVVAPVVAQSVPPSTPVAGGISASTMQVVAPIMAQSVPPLTPVAGGVSALAASTAVSNPQVVAPIVAQSVPPSTPVAGGVSASTVQVVAPIMAQSVPPLTPVAGGVSTAISSVPPSTPVVTPIVAHSTPAASVSPSTPIVVPIVAQSMPATSMSTPTAPQASVAAPSVPTTLTEKPSASSMSPTSPTPSGKENEAKKKRKRVEPIDTTAQERPHRTSKPPPHLQEVGYVPPTKGTRKKQAAPQAAPKTKVAPKAKAAPKKRK</sequence>
<evidence type="ECO:0000256" key="1">
    <source>
        <dbReference type="SAM" id="MobiDB-lite"/>
    </source>
</evidence>
<keyword evidence="3" id="KW-1185">Reference proteome</keyword>
<proteinExistence type="predicted"/>
<accession>A0A9P5ZQF9</accession>
<dbReference type="AlphaFoldDB" id="A0A9P5ZQF9"/>
<gene>
    <name evidence="2" type="ORF">BDN71DRAFT_1510919</name>
</gene>
<protein>
    <submittedName>
        <fullName evidence="2">Uncharacterized protein</fullName>
    </submittedName>
</protein>
<feature type="compositionally biased region" description="Low complexity" evidence="1">
    <location>
        <begin position="539"/>
        <end position="548"/>
    </location>
</feature>
<evidence type="ECO:0000313" key="2">
    <source>
        <dbReference type="EMBL" id="KAF9490830.1"/>
    </source>
</evidence>
<feature type="compositionally biased region" description="Low complexity" evidence="1">
    <location>
        <begin position="453"/>
        <end position="488"/>
    </location>
</feature>
<reference evidence="2" key="1">
    <citation type="submission" date="2020-11" db="EMBL/GenBank/DDBJ databases">
        <authorList>
            <consortium name="DOE Joint Genome Institute"/>
            <person name="Ahrendt S."/>
            <person name="Riley R."/>
            <person name="Andreopoulos W."/>
            <person name="Labutti K."/>
            <person name="Pangilinan J."/>
            <person name="Ruiz-Duenas F.J."/>
            <person name="Barrasa J.M."/>
            <person name="Sanchez-Garcia M."/>
            <person name="Camarero S."/>
            <person name="Miyauchi S."/>
            <person name="Serrano A."/>
            <person name="Linde D."/>
            <person name="Babiker R."/>
            <person name="Drula E."/>
            <person name="Ayuso-Fernandez I."/>
            <person name="Pacheco R."/>
            <person name="Padilla G."/>
            <person name="Ferreira P."/>
            <person name="Barriuso J."/>
            <person name="Kellner H."/>
            <person name="Castanera R."/>
            <person name="Alfaro M."/>
            <person name="Ramirez L."/>
            <person name="Pisabarro A.G."/>
            <person name="Kuo A."/>
            <person name="Tritt A."/>
            <person name="Lipzen A."/>
            <person name="He G."/>
            <person name="Yan M."/>
            <person name="Ng V."/>
            <person name="Cullen D."/>
            <person name="Martin F."/>
            <person name="Rosso M.-N."/>
            <person name="Henrissat B."/>
            <person name="Hibbett D."/>
            <person name="Martinez A.T."/>
            <person name="Grigoriev I.V."/>
        </authorList>
    </citation>
    <scope>NUCLEOTIDE SEQUENCE</scope>
    <source>
        <strain evidence="2">ATCC 90797</strain>
    </source>
</reference>
<dbReference type="EMBL" id="MU154632">
    <property type="protein sequence ID" value="KAF9490830.1"/>
    <property type="molecule type" value="Genomic_DNA"/>
</dbReference>
<feature type="compositionally biased region" description="Basic residues" evidence="1">
    <location>
        <begin position="549"/>
        <end position="561"/>
    </location>
</feature>